<evidence type="ECO:0000313" key="2">
    <source>
        <dbReference type="Proteomes" id="UP001057291"/>
    </source>
</evidence>
<evidence type="ECO:0000313" key="1">
    <source>
        <dbReference type="EMBL" id="GIM48305.1"/>
    </source>
</evidence>
<accession>A0AAV4LKC1</accession>
<dbReference type="EMBL" id="BOQE01000001">
    <property type="protein sequence ID" value="GIM48305.1"/>
    <property type="molecule type" value="Genomic_DNA"/>
</dbReference>
<protein>
    <submittedName>
        <fullName evidence="1">Uncharacterized protein</fullName>
    </submittedName>
</protein>
<sequence>MVQTNTQASQRRGRGLMLELFENINFMGRRIVFRGGEVAVRDARALDFNDLLSSFRVQNRMNPNRVTLVLFEDINYQGDFRVFRGSQNVADLRTINFNDEMSSFVLVARRLTNAQIRAIQNSMRAPQGVVEIFQ</sequence>
<comment type="caution">
    <text evidence="1">The sequence shown here is derived from an EMBL/GenBank/DDBJ whole genome shotgun (WGS) entry which is preliminary data.</text>
</comment>
<dbReference type="Gene3D" id="2.60.20.10">
    <property type="entry name" value="Crystallins"/>
    <property type="match status" value="1"/>
</dbReference>
<keyword evidence="2" id="KW-1185">Reference proteome</keyword>
<organism evidence="1 2">
    <name type="scientific">Collibacillus ludicampi</name>
    <dbReference type="NCBI Taxonomy" id="2771369"/>
    <lineage>
        <taxon>Bacteria</taxon>
        <taxon>Bacillati</taxon>
        <taxon>Bacillota</taxon>
        <taxon>Bacilli</taxon>
        <taxon>Bacillales</taxon>
        <taxon>Alicyclobacillaceae</taxon>
        <taxon>Collibacillus</taxon>
    </lineage>
</organism>
<dbReference type="SUPFAM" id="SSF49695">
    <property type="entry name" value="gamma-Crystallin-like"/>
    <property type="match status" value="1"/>
</dbReference>
<gene>
    <name evidence="1" type="ORF">DNHGIG_38540</name>
</gene>
<name>A0AAV4LKC1_9BACL</name>
<dbReference type="RefSeq" id="WP_282201193.1">
    <property type="nucleotide sequence ID" value="NZ_BOQE01000001.1"/>
</dbReference>
<dbReference type="InterPro" id="IPR011024">
    <property type="entry name" value="G_crystallin-like"/>
</dbReference>
<dbReference type="AlphaFoldDB" id="A0AAV4LKC1"/>
<dbReference type="Proteomes" id="UP001057291">
    <property type="component" value="Unassembled WGS sequence"/>
</dbReference>
<proteinExistence type="predicted"/>
<reference evidence="1" key="1">
    <citation type="journal article" date="2023" name="Int. J. Syst. Evol. Microbiol.">
        <title>Collibacillus ludicampi gen. nov., sp. nov., a new soil bacterium of the family Alicyclobacillaceae.</title>
        <authorList>
            <person name="Jojima T."/>
            <person name="Ioku Y."/>
            <person name="Fukuta Y."/>
            <person name="Shirasaka N."/>
            <person name="Matsumura Y."/>
            <person name="Mori M."/>
        </authorList>
    </citation>
    <scope>NUCLEOTIDE SEQUENCE</scope>
    <source>
        <strain evidence="1">TP075</strain>
    </source>
</reference>